<dbReference type="AlphaFoldDB" id="A0A833CFC8"/>
<dbReference type="EMBL" id="SRMD01000091">
    <property type="protein sequence ID" value="TQW14705.1"/>
    <property type="molecule type" value="Genomic_DNA"/>
</dbReference>
<keyword evidence="5" id="KW-1185">Reference proteome</keyword>
<dbReference type="EMBL" id="CP021427">
    <property type="protein sequence ID" value="ART97487.1"/>
    <property type="molecule type" value="Genomic_DNA"/>
</dbReference>
<reference evidence="1 4" key="1">
    <citation type="submission" date="2017-05" db="EMBL/GenBank/DDBJ databases">
        <authorList>
            <person name="Oh N.-S."/>
        </authorList>
    </citation>
    <scope>NUCLEOTIDE SEQUENCE [LARGE SCALE GENOMIC DNA]</scope>
    <source>
        <strain evidence="1 4">4M13</strain>
    </source>
</reference>
<evidence type="ECO:0000313" key="4">
    <source>
        <dbReference type="Proteomes" id="UP000195798"/>
    </source>
</evidence>
<sequence length="122" mass="14511">MNKEFKDLTKNSQYLLTQMLKKYHLQIKYGKAKHQAIYINRTAWDTKKDFMSSYDLEDVNTFLNELQHNGFINCNYGSNVAVDITLSNKSLEWYDHRFRDNFNDFLDLANKIKNLIPKLPNP</sequence>
<dbReference type="Proteomes" id="UP000195798">
    <property type="component" value="Chromosome"/>
</dbReference>
<protein>
    <submittedName>
        <fullName evidence="2">Uncharacterized protein</fullName>
    </submittedName>
</protein>
<reference evidence="3 5" key="2">
    <citation type="submission" date="2019-04" db="EMBL/GenBank/DDBJ databases">
        <title>Lactobacillus gasseri 7171 assembly.</title>
        <authorList>
            <person name="Joris B.R."/>
            <person name="Giguere D."/>
        </authorList>
    </citation>
    <scope>NUCLEOTIDE SEQUENCE [LARGE SCALE GENOMIC DNA]</scope>
    <source>
        <strain evidence="3 5">7171</strain>
    </source>
</reference>
<reference evidence="2 6" key="3">
    <citation type="submission" date="2019-09" db="EMBL/GenBank/DDBJ databases">
        <title>Investigation of probiotic properties of different lactic acid bacteria.</title>
        <authorList>
            <person name="Jaomanjaka F."/>
            <person name="Blanc P."/>
        </authorList>
    </citation>
    <scope>NUCLEOTIDE SEQUENCE [LARGE SCALE GENOMIC DNA]</scope>
    <source>
        <strain evidence="2 6">BIO6369</strain>
    </source>
</reference>
<evidence type="ECO:0000313" key="5">
    <source>
        <dbReference type="Proteomes" id="UP000316012"/>
    </source>
</evidence>
<organism evidence="2 6">
    <name type="scientific">Lactobacillus gasseri</name>
    <dbReference type="NCBI Taxonomy" id="1596"/>
    <lineage>
        <taxon>Bacteria</taxon>
        <taxon>Bacillati</taxon>
        <taxon>Bacillota</taxon>
        <taxon>Bacilli</taxon>
        <taxon>Lactobacillales</taxon>
        <taxon>Lactobacillaceae</taxon>
        <taxon>Lactobacillus</taxon>
    </lineage>
</organism>
<proteinExistence type="predicted"/>
<name>A0A833CFC8_LACGS</name>
<gene>
    <name evidence="1" type="ORF">CCE30_00485</name>
    <name evidence="2" type="ORF">F8244_04475</name>
    <name evidence="3" type="ORF">FIPPAONL_01657</name>
</gene>
<dbReference type="Proteomes" id="UP000460112">
    <property type="component" value="Unassembled WGS sequence"/>
</dbReference>
<accession>A0A833CFC8</accession>
<evidence type="ECO:0000313" key="6">
    <source>
        <dbReference type="Proteomes" id="UP000460112"/>
    </source>
</evidence>
<dbReference type="Proteomes" id="UP000316012">
    <property type="component" value="Unassembled WGS sequence"/>
</dbReference>
<dbReference type="RefSeq" id="WP_087261238.1">
    <property type="nucleotide sequence ID" value="NZ_CP021427.1"/>
</dbReference>
<evidence type="ECO:0000313" key="3">
    <source>
        <dbReference type="EMBL" id="TQW14705.1"/>
    </source>
</evidence>
<dbReference type="EMBL" id="WBOA01000001">
    <property type="protein sequence ID" value="KAB1951763.1"/>
    <property type="molecule type" value="Genomic_DNA"/>
</dbReference>
<evidence type="ECO:0000313" key="2">
    <source>
        <dbReference type="EMBL" id="KAB1951763.1"/>
    </source>
</evidence>
<evidence type="ECO:0000313" key="1">
    <source>
        <dbReference type="EMBL" id="ART97487.1"/>
    </source>
</evidence>